<accession>A0A8X7TAM9</accession>
<feature type="compositionally biased region" description="Acidic residues" evidence="11">
    <location>
        <begin position="4414"/>
        <end position="4424"/>
    </location>
</feature>
<dbReference type="SUPFAM" id="SSF53300">
    <property type="entry name" value="vWA-like"/>
    <property type="match status" value="1"/>
</dbReference>
<dbReference type="InterPro" id="IPR036465">
    <property type="entry name" value="vWFA_dom_sf"/>
</dbReference>
<dbReference type="InterPro" id="IPR040848">
    <property type="entry name" value="AAA_lid_7"/>
</dbReference>
<feature type="compositionally biased region" description="Acidic residues" evidence="11">
    <location>
        <begin position="4161"/>
        <end position="4178"/>
    </location>
</feature>
<feature type="compositionally biased region" description="Acidic residues" evidence="11">
    <location>
        <begin position="4186"/>
        <end position="4234"/>
    </location>
</feature>
<evidence type="ECO:0000259" key="12">
    <source>
        <dbReference type="PROSITE" id="PS50234"/>
    </source>
</evidence>
<dbReference type="InterPro" id="IPR025662">
    <property type="entry name" value="Sigma_54_int_dom_ATP-bd_1"/>
</dbReference>
<dbReference type="Proteomes" id="UP000590412">
    <property type="component" value="Unassembled WGS sequence"/>
</dbReference>
<dbReference type="PIRSF" id="PIRSF010340">
    <property type="entry name" value="Midasin"/>
    <property type="match status" value="1"/>
</dbReference>
<evidence type="ECO:0000256" key="9">
    <source>
        <dbReference type="ARBA" id="ARBA00023242"/>
    </source>
</evidence>
<dbReference type="FunFam" id="3.40.50.300:FF:001368">
    <property type="entry name" value="Midasin"/>
    <property type="match status" value="1"/>
</dbReference>
<dbReference type="GO" id="GO:0000055">
    <property type="term" value="P:ribosomal large subunit export from nucleus"/>
    <property type="evidence" value="ECO:0007669"/>
    <property type="project" value="TreeGrafter"/>
</dbReference>
<dbReference type="SUPFAM" id="SSF52540">
    <property type="entry name" value="P-loop containing nucleoside triphosphate hydrolases"/>
    <property type="match status" value="6"/>
</dbReference>
<dbReference type="GO" id="GO:0005730">
    <property type="term" value="C:nucleolus"/>
    <property type="evidence" value="ECO:0007669"/>
    <property type="project" value="UniProtKB-SubCell"/>
</dbReference>
<evidence type="ECO:0000256" key="10">
    <source>
        <dbReference type="PIRNR" id="PIRNR010340"/>
    </source>
</evidence>
<evidence type="ECO:0000256" key="6">
    <source>
        <dbReference type="ARBA" id="ARBA00022741"/>
    </source>
</evidence>
<feature type="compositionally biased region" description="Acidic residues" evidence="11">
    <location>
        <begin position="4276"/>
        <end position="4301"/>
    </location>
</feature>
<dbReference type="InterPro" id="IPR011704">
    <property type="entry name" value="ATPase_dyneun-rel_AAA"/>
</dbReference>
<keyword evidence="7 10" id="KW-0067">ATP-binding</keyword>
<comment type="similarity">
    <text evidence="3 10">Belongs to the midasin family.</text>
</comment>
<name>A0A8X7TAM9_CANPA</name>
<feature type="compositionally biased region" description="Acidic residues" evidence="11">
    <location>
        <begin position="4462"/>
        <end position="4472"/>
    </location>
</feature>
<evidence type="ECO:0000256" key="5">
    <source>
        <dbReference type="ARBA" id="ARBA00022553"/>
    </source>
</evidence>
<evidence type="ECO:0000256" key="4">
    <source>
        <dbReference type="ARBA" id="ARBA00017143"/>
    </source>
</evidence>
<dbReference type="SMART" id="SM00382">
    <property type="entry name" value="AAA"/>
    <property type="match status" value="6"/>
</dbReference>
<dbReference type="FunFam" id="3.40.50.300:FF:000712">
    <property type="entry name" value="Midasin"/>
    <property type="match status" value="1"/>
</dbReference>
<feature type="compositionally biased region" description="Acidic residues" evidence="11">
    <location>
        <begin position="4050"/>
        <end position="4105"/>
    </location>
</feature>
<protein>
    <recommendedName>
        <fullName evidence="4 10">Midasin</fullName>
    </recommendedName>
</protein>
<dbReference type="PROSITE" id="PS50234">
    <property type="entry name" value="VWFA"/>
    <property type="match status" value="1"/>
</dbReference>
<evidence type="ECO:0000256" key="3">
    <source>
        <dbReference type="ARBA" id="ARBA00007188"/>
    </source>
</evidence>
<sequence>MTSDSIYLSLATVRNANRVYRSSYPENHLPEEPLYFNNELSVNENLNHLSLNVLKNPPFAYYCYKPIFLELVARLIQNTSIFEKEYTKSFQSNNVHGCIVLSKLSLLLDIAPEILNLFEHFLQNFNPWLKIDAAEALEVEAILLAYYRTMHFNSERFQQYINPEVIYKILESSSQSKVAKYLCVEILTIYLSASESSRNEMLEKYANGDELVSKYGSGSLNYRFLTLSEAKRISNFKSLPHMEFPHDMLPDSIFISPTELSSTLLVSVCGVLVPRLAKGASFETNRTDFVPTKTSVQALRTLAVDIQLNQPVMLVGDSGSGKTFLINKLAADLHCSDSIVKIHLGEQTDAKLLLGTYTSGEKPGTFQWNTGVLTSAVQEGKWVLIEDIDQAPTEILSILLTLLEKRTLSIPSRGEVIKAKNGFQLFSTIRSKDKNRVVPDLIGARFWKVVNLETPSSEELNTILCAKFPILAKFIDQIMNCYFEVLRFYNQKAFVSLNKGSLPRIISTKDLIKFCARVNRLLILEGVTQPDQSLETSVYDNIFAEAVSCFGSAIVEPQALEFLTKFIGESFEVPQSRINHFVSKHTPLFQADTNVVKIGRATLKSGGKKSDSSSFARTNHALHLMEQIGVGLSMTEPILLVGETGTGKTTIVQHVAKLLGKKLTVINVSQQTESGDLLGGYKPVNTKLIAVGVQEYFEPLFLATFSEKKNERFNKVLLRCFNSGQWRNVLKLWTEAYKSAVDVLSKKEPQEDIDGAPRKKRKFKAVDPDFLLQKWTIFNQMLKDFEVTASTTDHSFVFNFVEGSLVKAIKNGDWLLLDEINLASSDTLESIADLLNDSSEQRSILLSERGDTDPIKVHPDFRLFGCMNPSTDVGKRDLPVSIRSKFTEIYVHSPDRDYQDLLRIIDKYIGRYSVGDDIVINDIAELYLKAKSLSEQNKIVDGANQRPHFSIRTLTRTLVYVTDIVPIYGLRRSLYEGFCMTFLTLLDADSENLLKPEIVNYTVGKLKNMNSVMSQIPPPPPHDAGSFVQFKHYWMKHGPNDVVPQPNYIITPFVEKNLMNLVRATAGRRFPVLIQGPTSAGKTSMINYLANITGHKFVRINNHEHTDLQEYLGTYVSNSKGQLVFQEGILVEALRRGYWIVLDELNLAPTDVLEALNRLLDDNRELFIPETQEVVKPHPDFMLFATQNPPGLYGGRKVLSRAFRNRFLELHFDDIPQDELEIILQQRCQIAPTYAKRIVDVYKQLTVQRQSTRLFEQKNSFATLRDLFRWAQREAVGYEELAINGYMLLAERVRKHEEKKVVKEAIEKVMKVKLDMEAYYDNFDLESLTGQETGVVWTRAMRRLAILVLASVKYNEPLLLVGETGCGKTTICQIIANYFSKELIVVNAHQNTETGDLLGSQRPVRNKSSIQHDLRRNLVNFLTESGNEEGLANWTLAELIQAYKEKTSNSEVESSAIIEEQINLNSILFAWNDGPLVTAMKTGNYFLLDEISLADDSVLERLNSVLEPERSLLLAEKGSHDAHVIAANDFKFFATMNPGGDYGKKELSPALRNRFTELWVPSMEDFQDVFKIVQSRLQVKELANAIVKFSEWYAMEFGGGSTVSGVISIRDILAWVDFINTSHGYLGAPAALLNGAAMVFIDALGTNNTAYLAENSETLDIMKQKCVEVLSKFLNVELSGFITQKIEVTVTQDSFNAGLFHIPRVITNEKFHSFSLDAPTTATNAMKVTRAMQVNKPILLEGSPGVGKTSLITAMASATGNTLIRINLSEQTDLVDLFGSDAPAENGKAGEFAWRDAPFLRAMQRGEWILLDEMNLASQSVLEGLNACLDHRGEAYIPELGKSFKKHPDFKIFAAQNPQYQGGGRKGLPKSFVNRFSVVYVDTLKAEDLNFILSHVYPSVDSASSLKLIEFMSSIEDEVVVKKLWGHSGSPWEFNLRDSLRWLGLYTAKNLQVDTQIDDFINMIICQRFRNFGDRTRAEQLFVRSFGSFAKRDNYFNKAPSFIQAGSALVTRNNLMQYNNGDNLLPLQCNFGIMETALRCVTYNMPMILTGPTSSGKTCLIRYLANILGAKLDEFSMNSDVDSMDILGGYEQSDLSRALHKFLNHLYVVLSELVVSKVRSDTLDISQALNVIDRISSGTVTTDNYSHFHKLLLTISGLFESDILSTSESLLSKLSQPSSLKFEWFDGLLVQAVEEGRWLVLDNANLCPPSVLDRLNSLLETNGTLIVNECTLANGEPRVIKPHPNFKLFLTVDPKYGELSRAMRNRGVEVYMDALGARATLFDRKVLGIDDIDELSSDNHVPTAIYGYDRCTEMGNFSLVEDTLQNGASYITSIWSIIPFSSLGLLQKWKDFVCISPEFSVNSKKVAQSVLDNFALFHQFGLEGAAFDLYESASKIAGDILGGEMGFGVHQAIHPLINITLISSLVPGHALLASSESTMLFEAVNEVRKIGSSLKSVELDAMNKKIGELTYLERSAAVYRGRDLKFKPRLGVYQLLQGLFAFVVQVLSSDHSHMFSLSVFNSVFDLLVISKALLETSKEQNESKIRVYQELLKRWCESNSDVVHADGGVLESSMALLDTGLELSSGLSMDLIWENFRGKYPSSLKGWEYLKTVYGVMNDLDYVSKRQSISASTIIQDLVVAFSQLYTAIVSNEYKEDDLNLVLSKVCATLNDLKSNVSLDIHRQNNFELEFTYVCDFSESMGDNQKLKELYMFSERSLKSIVLGESICPFPSILEDLWSKSEPVESRISALFSSNLLATTLGKITNLHATAASHVDETIQDLKLLIGSLIETSNHLLSDQRVVFTGKLRAWLKHTWLSHGLMWGENEVKELTKLDSKVAHVFKQFLVPVFTLLKSNCLTDLGKAWILFAVGLIQLYLPNVPKDPAIREYVISKVYSARMSHLAGLRDSWKHSREVMSGDEPIYLESTLKDLTDSTEPETPKVYRGTDSIDGLIDEWNAMLDSSLNFETICKLLSDIEQGSPSAKGKLNLLQNNLSKFAQRIKSNFLEYSDLNDILLGYIYALQFGFELVMFENEKRLQEKFSKDWLINTVEILTPTRVESEFANAQEFTKTLTVDDPRADEIMSFFMTLGFEEGEIHEIDIVGKAIKILYYRWSLRKMREDQMEAQKESMFKYKDEEDHVEDDFQKLFPDFDEVVDLKDTGMSKNEGFEEIHRDIAVSYINNYVYGVQLGADALSKRGCALFDKLTTSSLKTETNNSSSLSTIISSAYSVSENLSQANQCFHFYKDCNPSEVRKAVKIIASVHSFTKKMLEQWPEHATLRNIAFATTEFMAFPIGLPLGRFLSKLEQIYTYIAEWQKYSSSQTSLATKYMQLTELMVSWRKLELSTWKSLFDHEEASCGEKIGLWWFHLLEVIMIPILDNREDEDQVVNILSALNVFMSKVSYGEFTFRLNLLKAFKNHGSQIHKSHPIVMALDNFIKFYSQFEPIIEEDMTAKRAKLQKDIDEVILLASWKDVNIDALKQSAKKSHNSLYKIVRKYRDVLSTPVQPIIEQGLSQPMKDIEKLKLPVIVPFNFEGNYGMLSSITTWNQRPSRLQDISIIKKNFKVYLDGVKSEELPQLLDFAEETARAADTLRSETPRVLNEGNKKSVAALKTQKSKLLSDTIREVRQSGLKTSMRADILATQKSVNLIIANSSIFGGFLEGCDSIYFRILDLLPRLRAAVGSPCEDVAVADLEKGLSAAENLIHWLIVKRSPLAKFNDEYQMLQGYSGDMLTLAKMDNEKLISTEFYKSSVKNVRIRRKWLPKLLDYAISTCNAIGKFTSTIATSTFEELKRELETYPPFESESLVYSTSNEKTLQEYDEFELRLRNALDVWKRENSNVQFVADIVLNWLNGNVTLSEIGSDTPGTSSIEDCEVEFRKLSSMILVAVQKITECCKTVVETDEKGWLVQAQAKVSEYIKLTHIKAITAKLKRCIEMCTMTVDQSPLIASLAAFTFPLVENYFQLCSIVFDKARTNYKNLSKATFIFSTLLYSLATKGFCSPESPQEQKDDNNLHDGTGLGDGEGAQNNNDDVEEDDDLTENAQNPNDEQKNDEEQDEKDDAVEMEGDMAGELEDLSDQDKDDEGEGDDEDEEDLDEEVDDLDELDPNNVDEKMWDEEAKDEKEKESDKMPENSSNDNEMEAREDDEQGEAKEDQKPKDDGEAKEDDEGEQEEDEDVGEQEDKVDNQEGDQLEDNVPESEALELPDDINIDGDDDEAQEESEDELEDERDDELNEDTQIKDEMQVEEDVSKDEVDEENETAENPEDDEEDNQRSESEENENEVEEEAGAELEDKIDEEMEDQERDKSEDKNESGKEPNEDSNAIDGADGSADMDNEEDVDMDAATEQQAGKSGDGAENEPNNDEQGETLAGNDNSAAEEKNEMTIEDEVHDKANESLKQIGDSLKEFHRRRQDILEAEEDNDETNEQSANQNMNEFQHNPDTNADDLQALGAANKDQIHSIDEDMAIDDEEKEEAPSKEAEDANNPEAPEMDDNEEVEEGGDDNGAAAQMAVEDAAIIDEKDQSISKPTMEFDDDDEEEEEIEEMIEKYAITDDEPPLSLEEARKLWKESGLATQELASGLCEQLRLILEPTLSTKLRGDYKTGKRLNMKRIIPYIASDFKKDKIWLRRTKPSKREYQIMIAVDDSKSMTESNSSKLALNSIALVSKALSQLESGGLSIVRFGEDVKIVHPFDKPFNANNETGARIFQWFDFQQSRTDIKALCNESLKIFEDEKFENKADLWQLQIIISDGVCESHENIMRMVRKARDEKIMMVFVVIDGINSKESIMDMQQVRYETDENTGELVLKVDKYLDSFPFEFYVIVKDINELPEMLSTILRQYFTEISTV</sequence>
<dbReference type="InterPro" id="IPR003593">
    <property type="entry name" value="AAA+_ATPase"/>
</dbReference>
<feature type="compositionally biased region" description="Acidic residues" evidence="11">
    <location>
        <begin position="4330"/>
        <end position="4342"/>
    </location>
</feature>
<feature type="compositionally biased region" description="Acidic residues" evidence="11">
    <location>
        <begin position="4355"/>
        <end position="4365"/>
    </location>
</feature>
<comment type="caution">
    <text evidence="13">The sequence shown here is derived from an EMBL/GenBank/DDBJ whole genome shotgun (WGS) entry which is preliminary data.</text>
</comment>
<dbReference type="Pfam" id="PF07728">
    <property type="entry name" value="AAA_5"/>
    <property type="match status" value="8"/>
</dbReference>
<keyword evidence="9 10" id="KW-0539">Nucleus</keyword>
<evidence type="ECO:0000256" key="1">
    <source>
        <dbReference type="ARBA" id="ARBA00004604"/>
    </source>
</evidence>
<dbReference type="InterPro" id="IPR027417">
    <property type="entry name" value="P-loop_NTPase"/>
</dbReference>
<feature type="domain" description="VWFA" evidence="12">
    <location>
        <begin position="4637"/>
        <end position="4835"/>
    </location>
</feature>
<reference evidence="13" key="1">
    <citation type="submission" date="2020-03" db="EMBL/GenBank/DDBJ databases">
        <title>FDA dAtabase for Regulatory Grade micrObial Sequences (FDA-ARGOS): Supporting development and validation of Infectious Disease Dx tests.</title>
        <authorList>
            <person name="Campos J."/>
            <person name="Goldberg B."/>
            <person name="Tallon L."/>
            <person name="Sadzewicz L."/>
            <person name="Vavikolanu K."/>
            <person name="Mehta A."/>
            <person name="Aluvathingal J."/>
            <person name="Nadendla S."/>
            <person name="Nandy P."/>
            <person name="Geyer C."/>
            <person name="Yan Y."/>
            <person name="Sichtig H."/>
        </authorList>
    </citation>
    <scope>NUCLEOTIDE SEQUENCE [LARGE SCALE GENOMIC DNA]</scope>
    <source>
        <strain evidence="13">FDAARGOS_652</strain>
    </source>
</reference>
<evidence type="ECO:0000256" key="8">
    <source>
        <dbReference type="ARBA" id="ARBA00023186"/>
    </source>
</evidence>
<dbReference type="GO" id="GO:0005654">
    <property type="term" value="C:nucleoplasm"/>
    <property type="evidence" value="ECO:0007669"/>
    <property type="project" value="UniProtKB-SubCell"/>
</dbReference>
<evidence type="ECO:0000256" key="2">
    <source>
        <dbReference type="ARBA" id="ARBA00004642"/>
    </source>
</evidence>
<dbReference type="EMBL" id="JABWAB010000007">
    <property type="protein sequence ID" value="KAF6046897.1"/>
    <property type="molecule type" value="Genomic_DNA"/>
</dbReference>
<dbReference type="Pfam" id="PF21108">
    <property type="entry name" value="MDN1_4th"/>
    <property type="match status" value="1"/>
</dbReference>
<dbReference type="Pfam" id="PF17867">
    <property type="entry name" value="AAA_lid_7"/>
    <property type="match status" value="3"/>
</dbReference>
<comment type="subcellular location">
    <subcellularLocation>
        <location evidence="1">Nucleus</location>
        <location evidence="1">Nucleolus</location>
    </subcellularLocation>
    <subcellularLocation>
        <location evidence="2">Nucleus</location>
        <location evidence="2">Nucleoplasm</location>
    </subcellularLocation>
</comment>
<dbReference type="GO" id="GO:0030687">
    <property type="term" value="C:preribosome, large subunit precursor"/>
    <property type="evidence" value="ECO:0007669"/>
    <property type="project" value="TreeGrafter"/>
</dbReference>
<dbReference type="PANTHER" id="PTHR48103:SF2">
    <property type="entry name" value="MIDASIN"/>
    <property type="match status" value="1"/>
</dbReference>
<dbReference type="PROSITE" id="PS00675">
    <property type="entry name" value="SIGMA54_INTERACT_1"/>
    <property type="match status" value="2"/>
</dbReference>
<evidence type="ECO:0000256" key="11">
    <source>
        <dbReference type="SAM" id="MobiDB-lite"/>
    </source>
</evidence>
<feature type="compositionally biased region" description="Basic and acidic residues" evidence="11">
    <location>
        <begin position="4109"/>
        <end position="4130"/>
    </location>
</feature>
<feature type="compositionally biased region" description="Acidic residues" evidence="11">
    <location>
        <begin position="4137"/>
        <end position="4147"/>
    </location>
</feature>
<feature type="compositionally biased region" description="Acidic residues" evidence="11">
    <location>
        <begin position="4488"/>
        <end position="4501"/>
    </location>
</feature>
<comment type="function">
    <text evidence="10">Nuclear chaperone required for maturation and nuclear export of pre-60S ribosome subunits.</text>
</comment>
<dbReference type="Gene3D" id="3.40.50.300">
    <property type="entry name" value="P-loop containing nucleotide triphosphate hydrolases"/>
    <property type="match status" value="6"/>
</dbReference>
<organism evidence="13 14">
    <name type="scientific">Candida parapsilosis</name>
    <name type="common">Yeast</name>
    <dbReference type="NCBI Taxonomy" id="5480"/>
    <lineage>
        <taxon>Eukaryota</taxon>
        <taxon>Fungi</taxon>
        <taxon>Dikarya</taxon>
        <taxon>Ascomycota</taxon>
        <taxon>Saccharomycotina</taxon>
        <taxon>Pichiomycetes</taxon>
        <taxon>Debaryomycetaceae</taxon>
        <taxon>Candida/Lodderomyces clade</taxon>
        <taxon>Candida</taxon>
    </lineage>
</organism>
<feature type="compositionally biased region" description="Polar residues" evidence="11">
    <location>
        <begin position="4425"/>
        <end position="4441"/>
    </location>
</feature>
<feature type="region of interest" description="Disordered" evidence="11">
    <location>
        <begin position="4516"/>
        <end position="4537"/>
    </location>
</feature>
<evidence type="ECO:0000313" key="13">
    <source>
        <dbReference type="EMBL" id="KAF6046897.1"/>
    </source>
</evidence>
<proteinExistence type="inferred from homology"/>
<evidence type="ECO:0000313" key="14">
    <source>
        <dbReference type="Proteomes" id="UP000590412"/>
    </source>
</evidence>
<dbReference type="InterPro" id="IPR002035">
    <property type="entry name" value="VWF_A"/>
</dbReference>
<feature type="compositionally biased region" description="Basic and acidic residues" evidence="11">
    <location>
        <begin position="4376"/>
        <end position="4394"/>
    </location>
</feature>
<dbReference type="Pfam" id="PF00092">
    <property type="entry name" value="VWA"/>
    <property type="match status" value="1"/>
</dbReference>
<feature type="compositionally biased region" description="Acidic residues" evidence="11">
    <location>
        <begin position="4030"/>
        <end position="4039"/>
    </location>
</feature>
<keyword evidence="5" id="KW-0597">Phosphoprotein</keyword>
<dbReference type="PANTHER" id="PTHR48103">
    <property type="entry name" value="MIDASIN-RELATED"/>
    <property type="match status" value="1"/>
</dbReference>
<dbReference type="FunFam" id="3.40.50.300:FF:000582">
    <property type="entry name" value="Midasin"/>
    <property type="match status" value="1"/>
</dbReference>
<evidence type="ECO:0000256" key="7">
    <source>
        <dbReference type="ARBA" id="ARBA00022840"/>
    </source>
</evidence>
<feature type="region of interest" description="Disordered" evidence="11">
    <location>
        <begin position="3999"/>
        <end position="4501"/>
    </location>
</feature>
<dbReference type="InterPro" id="IPR012099">
    <property type="entry name" value="Midasin"/>
</dbReference>
<gene>
    <name evidence="13" type="ORF">FOB60_004433</name>
</gene>
<dbReference type="InterPro" id="IPR041190">
    <property type="entry name" value="Midasin_AAA_lid_5"/>
</dbReference>
<dbReference type="CDD" id="cd01460">
    <property type="entry name" value="vWA_midasin"/>
    <property type="match status" value="1"/>
</dbReference>
<feature type="compositionally biased region" description="Basic and acidic residues" evidence="11">
    <location>
        <begin position="4148"/>
        <end position="4160"/>
    </location>
</feature>
<dbReference type="Gene3D" id="3.40.50.410">
    <property type="entry name" value="von Willebrand factor, type A domain"/>
    <property type="match status" value="1"/>
</dbReference>
<dbReference type="Pfam" id="PF17865">
    <property type="entry name" value="AAA_lid_5"/>
    <property type="match status" value="1"/>
</dbReference>
<dbReference type="InterPro" id="IPR048617">
    <property type="entry name" value="MDN1_AAA_lid_4"/>
</dbReference>
<dbReference type="GO" id="GO:0000027">
    <property type="term" value="P:ribosomal large subunit assembly"/>
    <property type="evidence" value="ECO:0007669"/>
    <property type="project" value="InterPro"/>
</dbReference>
<dbReference type="GO" id="GO:0016887">
    <property type="term" value="F:ATP hydrolysis activity"/>
    <property type="evidence" value="ECO:0007669"/>
    <property type="project" value="InterPro"/>
</dbReference>
<feature type="compositionally biased region" description="Basic and acidic residues" evidence="11">
    <location>
        <begin position="4302"/>
        <end position="4317"/>
    </location>
</feature>
<keyword evidence="6 10" id="KW-0547">Nucleotide-binding</keyword>
<keyword evidence="8 10" id="KW-0143">Chaperone</keyword>
<dbReference type="GO" id="GO:0005524">
    <property type="term" value="F:ATP binding"/>
    <property type="evidence" value="ECO:0007669"/>
    <property type="project" value="UniProtKB-KW"/>
</dbReference>
<feature type="compositionally biased region" description="Acidic residues" evidence="11">
    <location>
        <begin position="4243"/>
        <end position="4269"/>
    </location>
</feature>
<dbReference type="FunFam" id="3.40.50.300:FF:000142">
    <property type="entry name" value="Midasin"/>
    <property type="match status" value="1"/>
</dbReference>